<comment type="caution">
    <text evidence="1">The sequence shown here is derived from an EMBL/GenBank/DDBJ whole genome shotgun (WGS) entry which is preliminary data.</text>
</comment>
<dbReference type="PANTHER" id="PTHR34846:SF11">
    <property type="entry name" value="4-CARBOXYMUCONOLACTONE DECARBOXYLASE FAMILY PROTEIN (AFU_ORTHOLOGUE AFUA_6G11590)"/>
    <property type="match status" value="1"/>
</dbReference>
<dbReference type="EMBL" id="WMBA01000082">
    <property type="protein sequence ID" value="MTD58948.1"/>
    <property type="molecule type" value="Genomic_DNA"/>
</dbReference>
<dbReference type="Gene3D" id="1.20.1290.10">
    <property type="entry name" value="AhpD-like"/>
    <property type="match status" value="1"/>
</dbReference>
<dbReference type="Proteomes" id="UP000440096">
    <property type="component" value="Unassembled WGS sequence"/>
</dbReference>
<accession>A0A6N7ZB84</accession>
<dbReference type="SUPFAM" id="SSF69118">
    <property type="entry name" value="AhpD-like"/>
    <property type="match status" value="1"/>
</dbReference>
<evidence type="ECO:0000313" key="1">
    <source>
        <dbReference type="EMBL" id="MTD58948.1"/>
    </source>
</evidence>
<name>A0A6N7ZB84_9PSEU</name>
<organism evidence="1 2">
    <name type="scientific">Amycolatopsis pithecellobii</name>
    <dbReference type="NCBI Taxonomy" id="664692"/>
    <lineage>
        <taxon>Bacteria</taxon>
        <taxon>Bacillati</taxon>
        <taxon>Actinomycetota</taxon>
        <taxon>Actinomycetes</taxon>
        <taxon>Pseudonocardiales</taxon>
        <taxon>Pseudonocardiaceae</taxon>
        <taxon>Amycolatopsis</taxon>
    </lineage>
</organism>
<gene>
    <name evidence="1" type="ORF">GKO32_33935</name>
</gene>
<proteinExistence type="predicted"/>
<keyword evidence="2" id="KW-1185">Reference proteome</keyword>
<reference evidence="1 2" key="1">
    <citation type="submission" date="2019-11" db="EMBL/GenBank/DDBJ databases">
        <title>Draft genome of Amycolatopsis RM579.</title>
        <authorList>
            <person name="Duangmal K."/>
            <person name="Mingma R."/>
        </authorList>
    </citation>
    <scope>NUCLEOTIDE SEQUENCE [LARGE SCALE GENOMIC DNA]</scope>
    <source>
        <strain evidence="1 2">RM579</strain>
    </source>
</reference>
<dbReference type="InterPro" id="IPR029032">
    <property type="entry name" value="AhpD-like"/>
</dbReference>
<dbReference type="PANTHER" id="PTHR34846">
    <property type="entry name" value="4-CARBOXYMUCONOLACTONE DECARBOXYLASE FAMILY PROTEIN (AFU_ORTHOLOGUE AFUA_6G11590)"/>
    <property type="match status" value="1"/>
</dbReference>
<dbReference type="RefSeq" id="WP_154761013.1">
    <property type="nucleotide sequence ID" value="NZ_WMBA01000082.1"/>
</dbReference>
<sequence length="182" mass="19763">MSAEIRSDSRLPLVDIETMEGAAGAALRASPRRLNIIAMMAHAKTCVLPQLAVGRAVMTEQSLPPLPRELLILLAARLDGGRYVWSQHRTIAERLGATSAMVDAIDALDLASTAFGETDQALLSFGTQVIRGGDVEDAVFERVSRHFTAQEIVEAIIAIGYYMTMNRLTLVTRTPLEIPTTT</sequence>
<protein>
    <submittedName>
        <fullName evidence="1">Carboxymuconolactone decarboxylase family protein</fullName>
    </submittedName>
</protein>
<dbReference type="AlphaFoldDB" id="A0A6N7ZB84"/>
<evidence type="ECO:0000313" key="2">
    <source>
        <dbReference type="Proteomes" id="UP000440096"/>
    </source>
</evidence>
<dbReference type="OrthoDB" id="331146at2"/>